<sequence length="72" mass="8143">MLSESQGHRDVVRMPAGQVPDIRAVVIHLGRLVGSHPSTRQPLPGTRKVWQGLERLNWAIQVRDAIGERKRE</sequence>
<evidence type="ECO:0008006" key="2">
    <source>
        <dbReference type="Google" id="ProtNLM"/>
    </source>
</evidence>
<dbReference type="EMBL" id="VXRY01000476">
    <property type="protein sequence ID" value="MXY34711.1"/>
    <property type="molecule type" value="Genomic_DNA"/>
</dbReference>
<protein>
    <recommendedName>
        <fullName evidence="2">Transposase Tn5 dimerisation domain-containing protein</fullName>
    </recommendedName>
</protein>
<comment type="caution">
    <text evidence="1">The sequence shown here is derived from an EMBL/GenBank/DDBJ whole genome shotgun (WGS) entry which is preliminary data.</text>
</comment>
<reference evidence="1" key="1">
    <citation type="submission" date="2019-09" db="EMBL/GenBank/DDBJ databases">
        <title>Characterisation of the sponge microbiome using genome-centric metagenomics.</title>
        <authorList>
            <person name="Engelberts J.P."/>
            <person name="Robbins S.J."/>
            <person name="De Goeij J.M."/>
            <person name="Aranda M."/>
            <person name="Bell S.C."/>
            <person name="Webster N.S."/>
        </authorList>
    </citation>
    <scope>NUCLEOTIDE SEQUENCE</scope>
    <source>
        <strain evidence="1">SB0664_bin_43</strain>
    </source>
</reference>
<organism evidence="1">
    <name type="scientific">Boseongicola sp. SB0664_bin_43</name>
    <dbReference type="NCBI Taxonomy" id="2604844"/>
    <lineage>
        <taxon>Bacteria</taxon>
        <taxon>Pseudomonadati</taxon>
        <taxon>Pseudomonadota</taxon>
        <taxon>Alphaproteobacteria</taxon>
        <taxon>Rhodobacterales</taxon>
        <taxon>Paracoccaceae</taxon>
        <taxon>Boseongicola</taxon>
    </lineage>
</organism>
<name>A0A6B0Y1S8_9RHOB</name>
<accession>A0A6B0Y1S8</accession>
<proteinExistence type="predicted"/>
<evidence type="ECO:0000313" key="1">
    <source>
        <dbReference type="EMBL" id="MXY34711.1"/>
    </source>
</evidence>
<gene>
    <name evidence="1" type="ORF">F4Y60_11620</name>
</gene>
<dbReference type="AlphaFoldDB" id="A0A6B0Y1S8"/>